<comment type="caution">
    <text evidence="8">The sequence shown here is derived from an EMBL/GenBank/DDBJ whole genome shotgun (WGS) entry which is preliminary data.</text>
</comment>
<evidence type="ECO:0000256" key="3">
    <source>
        <dbReference type="ARBA" id="ARBA00023002"/>
    </source>
</evidence>
<keyword evidence="2" id="KW-0732">Signal</keyword>
<dbReference type="AlphaFoldDB" id="A0A0G1MP44"/>
<dbReference type="PANTHER" id="PTHR13887:SF14">
    <property type="entry name" value="DISULFIDE BOND FORMATION PROTEIN D"/>
    <property type="match status" value="1"/>
</dbReference>
<dbReference type="PANTHER" id="PTHR13887">
    <property type="entry name" value="GLUTATHIONE S-TRANSFERASE KAPPA"/>
    <property type="match status" value="1"/>
</dbReference>
<dbReference type="EMBL" id="LCLA01000026">
    <property type="protein sequence ID" value="KKU09887.1"/>
    <property type="molecule type" value="Genomic_DNA"/>
</dbReference>
<comment type="similarity">
    <text evidence="1">Belongs to the thioredoxin family. DsbA subfamily.</text>
</comment>
<accession>A0A0G1MP44</accession>
<keyword evidence="3" id="KW-0560">Oxidoreductase</keyword>
<proteinExistence type="inferred from homology"/>
<evidence type="ECO:0000256" key="5">
    <source>
        <dbReference type="ARBA" id="ARBA00023284"/>
    </source>
</evidence>
<dbReference type="Proteomes" id="UP000034329">
    <property type="component" value="Unassembled WGS sequence"/>
</dbReference>
<evidence type="ECO:0000313" key="8">
    <source>
        <dbReference type="EMBL" id="KKU09887.1"/>
    </source>
</evidence>
<dbReference type="Pfam" id="PF13462">
    <property type="entry name" value="Thioredoxin_4"/>
    <property type="match status" value="1"/>
</dbReference>
<evidence type="ECO:0000256" key="1">
    <source>
        <dbReference type="ARBA" id="ARBA00005791"/>
    </source>
</evidence>
<evidence type="ECO:0000256" key="2">
    <source>
        <dbReference type="ARBA" id="ARBA00022729"/>
    </source>
</evidence>
<protein>
    <submittedName>
        <fullName evidence="8">Sodium/proton antiporter</fullName>
    </submittedName>
</protein>
<gene>
    <name evidence="8" type="ORF">UX13_C0026G0003</name>
</gene>
<name>A0A0G1MP44_9BACT</name>
<keyword evidence="6" id="KW-0472">Membrane</keyword>
<keyword evidence="6" id="KW-0812">Transmembrane</keyword>
<feature type="domain" description="Thioredoxin" evidence="7">
    <location>
        <begin position="84"/>
        <end position="281"/>
    </location>
</feature>
<keyword evidence="4" id="KW-1015">Disulfide bond</keyword>
<dbReference type="InterPro" id="IPR012336">
    <property type="entry name" value="Thioredoxin-like_fold"/>
</dbReference>
<evidence type="ECO:0000256" key="4">
    <source>
        <dbReference type="ARBA" id="ARBA00023157"/>
    </source>
</evidence>
<feature type="transmembrane region" description="Helical" evidence="6">
    <location>
        <begin position="46"/>
        <end position="65"/>
    </location>
</feature>
<evidence type="ECO:0000313" key="9">
    <source>
        <dbReference type="Proteomes" id="UP000034329"/>
    </source>
</evidence>
<dbReference type="PROSITE" id="PS51352">
    <property type="entry name" value="THIOREDOXIN_2"/>
    <property type="match status" value="1"/>
</dbReference>
<evidence type="ECO:0000259" key="7">
    <source>
        <dbReference type="PROSITE" id="PS51352"/>
    </source>
</evidence>
<dbReference type="GO" id="GO:0016491">
    <property type="term" value="F:oxidoreductase activity"/>
    <property type="evidence" value="ECO:0007669"/>
    <property type="project" value="UniProtKB-KW"/>
</dbReference>
<sequence length="281" mass="30199">MVAMEPVSGPRFPASSLTVFRIDKTFFFGQNRHMVDSPKASLLERFVPALLVMSVALAFVVGILWQKVSTLEKGGSPAVANNAAGNVDAVPDGKLTEDQAKKVPAISGEDHIRGSKDAEIIVIEYSDFECPFCERFHPTMQQALKEYGDKIAWVYRQFPLTSIHPRALPAANASECVANLAGNNAFWKFADTVFGNQEKYLTDAGLSEAAVASGVKKADFSSCYSAKKFESTVTSQQTGGESAGITGTPGSFVMNKEGEAWLVPGAVSFESLKATIDEALN</sequence>
<keyword evidence="6" id="KW-1133">Transmembrane helix</keyword>
<evidence type="ECO:0000256" key="6">
    <source>
        <dbReference type="SAM" id="Phobius"/>
    </source>
</evidence>
<dbReference type="InterPro" id="IPR036249">
    <property type="entry name" value="Thioredoxin-like_sf"/>
</dbReference>
<dbReference type="SUPFAM" id="SSF52833">
    <property type="entry name" value="Thioredoxin-like"/>
    <property type="match status" value="1"/>
</dbReference>
<organism evidence="8 9">
    <name type="scientific">Candidatus Woesebacteria bacterium GW2011_GWB1_45_5</name>
    <dbReference type="NCBI Taxonomy" id="1618581"/>
    <lineage>
        <taxon>Bacteria</taxon>
        <taxon>Candidatus Woeseibacteriota</taxon>
    </lineage>
</organism>
<reference evidence="8 9" key="1">
    <citation type="journal article" date="2015" name="Nature">
        <title>rRNA introns, odd ribosomes, and small enigmatic genomes across a large radiation of phyla.</title>
        <authorList>
            <person name="Brown C.T."/>
            <person name="Hug L.A."/>
            <person name="Thomas B.C."/>
            <person name="Sharon I."/>
            <person name="Castelle C.J."/>
            <person name="Singh A."/>
            <person name="Wilkins M.J."/>
            <person name="Williams K.H."/>
            <person name="Banfield J.F."/>
        </authorList>
    </citation>
    <scope>NUCLEOTIDE SEQUENCE [LARGE SCALE GENOMIC DNA]</scope>
</reference>
<keyword evidence="5" id="KW-0676">Redox-active center</keyword>
<dbReference type="InterPro" id="IPR013766">
    <property type="entry name" value="Thioredoxin_domain"/>
</dbReference>
<dbReference type="Gene3D" id="3.40.30.10">
    <property type="entry name" value="Glutaredoxin"/>
    <property type="match status" value="1"/>
</dbReference>